<keyword evidence="11" id="KW-0325">Glycoprotein</keyword>
<dbReference type="SMART" id="SM00369">
    <property type="entry name" value="LRR_TYP"/>
    <property type="match status" value="8"/>
</dbReference>
<keyword evidence="8 12" id="KW-1133">Transmembrane helix</keyword>
<dbReference type="GO" id="GO:0016301">
    <property type="term" value="F:kinase activity"/>
    <property type="evidence" value="ECO:0007669"/>
    <property type="project" value="UniProtKB-KW"/>
</dbReference>
<proteinExistence type="inferred from homology"/>
<keyword evidence="9 12" id="KW-0472">Membrane</keyword>
<keyword evidence="15" id="KW-0418">Kinase</keyword>
<dbReference type="eggNOG" id="KOG0619">
    <property type="taxonomic scope" value="Eukaryota"/>
</dbReference>
<dbReference type="SUPFAM" id="SSF52047">
    <property type="entry name" value="RNI-like"/>
    <property type="match status" value="2"/>
</dbReference>
<evidence type="ECO:0000256" key="3">
    <source>
        <dbReference type="ARBA" id="ARBA00022475"/>
    </source>
</evidence>
<dbReference type="InterPro" id="IPR003591">
    <property type="entry name" value="Leu-rich_rpt_typical-subtyp"/>
</dbReference>
<dbReference type="Pfam" id="PF13855">
    <property type="entry name" value="LRR_8"/>
    <property type="match status" value="1"/>
</dbReference>
<dbReference type="EMBL" id="CM001883">
    <property type="protein sequence ID" value="EOY07133.1"/>
    <property type="molecule type" value="Genomic_DNA"/>
</dbReference>
<gene>
    <name evidence="15" type="ORF">TCM_021646</name>
</gene>
<dbReference type="InterPro" id="IPR032675">
    <property type="entry name" value="LRR_dom_sf"/>
</dbReference>
<evidence type="ECO:0000256" key="8">
    <source>
        <dbReference type="ARBA" id="ARBA00022989"/>
    </source>
</evidence>
<feature type="signal peptide" evidence="13">
    <location>
        <begin position="1"/>
        <end position="23"/>
    </location>
</feature>
<keyword evidence="6 13" id="KW-0732">Signal</keyword>
<dbReference type="InterPro" id="IPR046956">
    <property type="entry name" value="RLP23-like"/>
</dbReference>
<sequence length="1060" mass="118842">MRISLVSWLFFISFIAIFFTINAVSVSGQCQSDQQELLLGLKIALNSTLSVKLMKWNQSTDCCSWDGVSCDAGGRVIELDLSNQSISGAIESSCSLFRLQHLQRLNLAYNEFISAFPSEFDKLANLTYLNLSAAGFTGQIPIEISYMTKLVTLDLSTFWFLDLPAKLEKPNLVMLVQNLTRLKILYLDGVNISANGKEWSQALASSLPNLQVLSMSYCYLSGPIDPSLAKLKSLSVIRLDGNNLSAPFPKFFAEFQTLTSLHLSETGLSGRLPEEILQVPTLQTLDLSFNYLLEGSFPKFPPNASLQTLVLSYTNFGGELLESIGNLGQLRRIELTKCKFNGPIPETIEKLRQLIYLDFSQNNFSGPIPSFTSLRNLSDLHLADNQLTSSILSTNWSSLLNLVTLDLRHNSFSGAVSPTLLRSPSLKRVDLSKNQFTGGFSEVSGEFSLELKVLDLSHNKLQGPFPMSVFEIQGLTFLSLSWNNFSGLIPLTAFQKLRELSFLDLSYNNFFVDSSASVPYFTNITRLKLASCNLTKFPDFVKNQSKLTHLDLSNNQIYGEIPNWIWKPKLQYLNLSLNFLVQFKGPLHIPSYLSVIDFRGNQLQGHIPIFPPQAIYLDYSNNNFSSVLPPEIGNYLQFATFFFISGNNFHGSIPTSICNNSYLQVLDLSNNSLSGPIPECLIQMSVSLGVLNLRRNNLSGIITDTFSKICTLQTLDLNRNLIGGKVPKSLANCRMLEVLDIGNNQINDTFPCHLKDTSRLRALVLRSNKFNGDIYCQGNNITWPMLQIIDLASNYFSGKLPQAYLRTWNAMKANEDGPHLKHLQFEVFQFDELSFQDVLTVTIKGQEMELVKILTIFTSIDFSCNKFEGPIPQVIGEFKALHVLNLSSNLLTGTIPSFLGDLLTLESLDLSSNHLTGQLPSQLANLNFLSFLNVSNNKLVGRIPKGTQLQSFSDASFENNGGLCGPPLEAKCQSSPTFKDSPSHSGTGRHIDWNLISVETGFFFGLGIVIAPLIFWKRWRIWYYKHIDRALFRLFPRLVLKNRNHGRRAHRSRGRRLQQQ</sequence>
<dbReference type="InParanoid" id="A0A061ER57"/>
<evidence type="ECO:0000256" key="4">
    <source>
        <dbReference type="ARBA" id="ARBA00022614"/>
    </source>
</evidence>
<evidence type="ECO:0000313" key="16">
    <source>
        <dbReference type="Proteomes" id="UP000026915"/>
    </source>
</evidence>
<dbReference type="PROSITE" id="PS51450">
    <property type="entry name" value="LRR"/>
    <property type="match status" value="1"/>
</dbReference>
<evidence type="ECO:0000256" key="12">
    <source>
        <dbReference type="SAM" id="Phobius"/>
    </source>
</evidence>
<dbReference type="PANTHER" id="PTHR48061">
    <property type="entry name" value="LEUCINE-RICH REPEAT RECEPTOR PROTEIN KINASE EMS1-LIKE-RELATED"/>
    <property type="match status" value="1"/>
</dbReference>
<dbReference type="Pfam" id="PF08263">
    <property type="entry name" value="LRRNT_2"/>
    <property type="match status" value="1"/>
</dbReference>
<dbReference type="FunFam" id="3.80.10.10:FF:000213">
    <property type="entry name" value="Tyrosine-sulfated glycopeptide receptor 1"/>
    <property type="match status" value="2"/>
</dbReference>
<dbReference type="InterPro" id="IPR001611">
    <property type="entry name" value="Leu-rich_rpt"/>
</dbReference>
<keyword evidence="5 12" id="KW-0812">Transmembrane</keyword>
<evidence type="ECO:0000256" key="2">
    <source>
        <dbReference type="ARBA" id="ARBA00009592"/>
    </source>
</evidence>
<comment type="subcellular location">
    <subcellularLocation>
        <location evidence="1">Cell membrane</location>
        <topology evidence="1">Single-pass type I membrane protein</topology>
    </subcellularLocation>
</comment>
<evidence type="ECO:0000313" key="15">
    <source>
        <dbReference type="EMBL" id="EOY07133.1"/>
    </source>
</evidence>
<evidence type="ECO:0000259" key="14">
    <source>
        <dbReference type="Pfam" id="PF08263"/>
    </source>
</evidence>
<feature type="domain" description="Leucine-rich repeat-containing N-terminal plant-type" evidence="14">
    <location>
        <begin position="33"/>
        <end position="71"/>
    </location>
</feature>
<evidence type="ECO:0000256" key="6">
    <source>
        <dbReference type="ARBA" id="ARBA00022729"/>
    </source>
</evidence>
<evidence type="ECO:0000256" key="9">
    <source>
        <dbReference type="ARBA" id="ARBA00023136"/>
    </source>
</evidence>
<dbReference type="InterPro" id="IPR013210">
    <property type="entry name" value="LRR_N_plant-typ"/>
</dbReference>
<dbReference type="Proteomes" id="UP000026915">
    <property type="component" value="Chromosome 5"/>
</dbReference>
<keyword evidence="3" id="KW-1003">Cell membrane</keyword>
<organism evidence="15 16">
    <name type="scientific">Theobroma cacao</name>
    <name type="common">Cacao</name>
    <name type="synonym">Cocoa</name>
    <dbReference type="NCBI Taxonomy" id="3641"/>
    <lineage>
        <taxon>Eukaryota</taxon>
        <taxon>Viridiplantae</taxon>
        <taxon>Streptophyta</taxon>
        <taxon>Embryophyta</taxon>
        <taxon>Tracheophyta</taxon>
        <taxon>Spermatophyta</taxon>
        <taxon>Magnoliopsida</taxon>
        <taxon>eudicotyledons</taxon>
        <taxon>Gunneridae</taxon>
        <taxon>Pentapetalae</taxon>
        <taxon>rosids</taxon>
        <taxon>malvids</taxon>
        <taxon>Malvales</taxon>
        <taxon>Malvaceae</taxon>
        <taxon>Byttnerioideae</taxon>
        <taxon>Theobroma</taxon>
    </lineage>
</organism>
<dbReference type="AlphaFoldDB" id="A0A061ER57"/>
<keyword evidence="4" id="KW-0433">Leucine-rich repeat</keyword>
<name>A0A061ER57_THECC</name>
<dbReference type="HOGENOM" id="CLU_000288_18_3_1"/>
<feature type="transmembrane region" description="Helical" evidence="12">
    <location>
        <begin position="993"/>
        <end position="1016"/>
    </location>
</feature>
<protein>
    <submittedName>
        <fullName evidence="15">LRR receptor-like serine/threonine-protein kinase GSO1, putative</fullName>
    </submittedName>
</protein>
<evidence type="ECO:0000256" key="5">
    <source>
        <dbReference type="ARBA" id="ARBA00022692"/>
    </source>
</evidence>
<evidence type="ECO:0000256" key="11">
    <source>
        <dbReference type="ARBA" id="ARBA00023180"/>
    </source>
</evidence>
<keyword evidence="7" id="KW-0677">Repeat</keyword>
<keyword evidence="10 15" id="KW-0675">Receptor</keyword>
<dbReference type="SUPFAM" id="SSF52058">
    <property type="entry name" value="L domain-like"/>
    <property type="match status" value="1"/>
</dbReference>
<dbReference type="OMA" id="SANGKEW"/>
<keyword evidence="16" id="KW-1185">Reference proteome</keyword>
<feature type="chain" id="PRO_5001597456" evidence="13">
    <location>
        <begin position="24"/>
        <end position="1060"/>
    </location>
</feature>
<evidence type="ECO:0000256" key="10">
    <source>
        <dbReference type="ARBA" id="ARBA00023170"/>
    </source>
</evidence>
<dbReference type="PANTHER" id="PTHR48061:SF20">
    <property type="entry name" value="LEUCINE-RICH REPEAT RECEPTOR PROTEIN KINASE MSP1-LIKE"/>
    <property type="match status" value="1"/>
</dbReference>
<evidence type="ECO:0000256" key="1">
    <source>
        <dbReference type="ARBA" id="ARBA00004251"/>
    </source>
</evidence>
<dbReference type="Pfam" id="PF00560">
    <property type="entry name" value="LRR_1"/>
    <property type="match status" value="8"/>
</dbReference>
<evidence type="ECO:0000256" key="7">
    <source>
        <dbReference type="ARBA" id="ARBA00022737"/>
    </source>
</evidence>
<comment type="similarity">
    <text evidence="2">Belongs to the RLP family.</text>
</comment>
<keyword evidence="15" id="KW-0808">Transferase</keyword>
<dbReference type="Gene3D" id="3.80.10.10">
    <property type="entry name" value="Ribonuclease Inhibitor"/>
    <property type="match status" value="5"/>
</dbReference>
<dbReference type="FunFam" id="3.80.10.10:FF:000095">
    <property type="entry name" value="LRR receptor-like serine/threonine-protein kinase GSO1"/>
    <property type="match status" value="1"/>
</dbReference>
<reference evidence="15 16" key="1">
    <citation type="journal article" date="2013" name="Genome Biol.">
        <title>The genome sequence of the most widely cultivated cacao type and its use to identify candidate genes regulating pod color.</title>
        <authorList>
            <person name="Motamayor J.C."/>
            <person name="Mockaitis K."/>
            <person name="Schmutz J."/>
            <person name="Haiminen N."/>
            <person name="Iii D.L."/>
            <person name="Cornejo O."/>
            <person name="Findley S.D."/>
            <person name="Zheng P."/>
            <person name="Utro F."/>
            <person name="Royaert S."/>
            <person name="Saski C."/>
            <person name="Jenkins J."/>
            <person name="Podicheti R."/>
            <person name="Zhao M."/>
            <person name="Scheffler B.E."/>
            <person name="Stack J.C."/>
            <person name="Feltus F.A."/>
            <person name="Mustiga G.M."/>
            <person name="Amores F."/>
            <person name="Phillips W."/>
            <person name="Marelli J.P."/>
            <person name="May G.D."/>
            <person name="Shapiro H."/>
            <person name="Ma J."/>
            <person name="Bustamante C.D."/>
            <person name="Schnell R.J."/>
            <person name="Main D."/>
            <person name="Gilbert D."/>
            <person name="Parida L."/>
            <person name="Kuhn D.N."/>
        </authorList>
    </citation>
    <scope>NUCLEOTIDE SEQUENCE [LARGE SCALE GENOMIC DNA]</scope>
    <source>
        <strain evidence="16">cv. Matina 1-6</strain>
    </source>
</reference>
<accession>A0A061ER57</accession>
<dbReference type="Gramene" id="EOY07133">
    <property type="protein sequence ID" value="EOY07133"/>
    <property type="gene ID" value="TCM_021646"/>
</dbReference>
<evidence type="ECO:0000256" key="13">
    <source>
        <dbReference type="SAM" id="SignalP"/>
    </source>
</evidence>
<dbReference type="PRINTS" id="PR00019">
    <property type="entry name" value="LEURICHRPT"/>
</dbReference>
<dbReference type="GO" id="GO:0005886">
    <property type="term" value="C:plasma membrane"/>
    <property type="evidence" value="ECO:0007669"/>
    <property type="project" value="UniProtKB-SubCell"/>
</dbReference>